<accession>D6SSL9</accession>
<dbReference type="Proteomes" id="UP000005496">
    <property type="component" value="Unassembled WGS sequence"/>
</dbReference>
<feature type="signal peptide" evidence="2">
    <location>
        <begin position="1"/>
        <end position="32"/>
    </location>
</feature>
<dbReference type="Gene3D" id="1.10.720.180">
    <property type="match status" value="1"/>
</dbReference>
<name>D6SSL9_9BACT</name>
<dbReference type="SUPFAM" id="SSF48695">
    <property type="entry name" value="Multiheme cytochromes"/>
    <property type="match status" value="1"/>
</dbReference>
<comment type="caution">
    <text evidence="4">The sequence shown here is derived from an EMBL/GenBank/DDBJ whole genome shotgun (WGS) entry which is preliminary data.</text>
</comment>
<feature type="domain" description="Outer membrane cytochrome MtrC/MtrF-like" evidence="3">
    <location>
        <begin position="278"/>
        <end position="456"/>
    </location>
</feature>
<dbReference type="InterPro" id="IPR036280">
    <property type="entry name" value="Multihaem_cyt_sf"/>
</dbReference>
<proteinExistence type="predicted"/>
<dbReference type="AlphaFoldDB" id="D6SSL9"/>
<evidence type="ECO:0000313" key="4">
    <source>
        <dbReference type="EMBL" id="EFI33685.1"/>
    </source>
</evidence>
<sequence>MVNKKSGMQAMILGLLLLSLALSGCDSGEASAQARYDDDGYWIVPLLPEGPRIDKDEAHHIDTAPAVTAEITEVDIKNGGEVEVTFVVPDYEKDHVHIELTIAKWIEEENTWMNMLQRTRERGPQDDPMYGDGVKVIRGGNLRMQDDDALTGGEEVYGGMRFTTKLKAGPGDFGNVSGELQPIDFSDGVLWRRSGDDDPTTYGDPDDTEYHEYVREFIEEINQYGDWEEGVYRVGVTERNRGQDYYVRFNAVADFKYDGQDSAELLSRDERRHTAGEAIAEGTCFTCHSDDLRFPTNEVHGEQRQDPTVCANCHNDYTWDSRNAYAEVDGWPSMDMNVLTHKIHAGMEGYVADAYAYQQVRFPDWTFGRTSRPSDDTPYPNSPGVANCTSCHAQTGGGDYAWQRENPDPDGCATCHGEGGVVFWEAEPDDPDYDYIQSTYDCGYNCSSCHGEDKPIEHTADYYHGLSERLEELATARSYEMEVVEVENAVAGESPRVTWRVHKDGEYQDLFSGRDGTYLFQGDPADFDDDAVRIGIGWGYNNSWINDGISPREDTGAIGDPAQQVAHVDNTEPGGDETTAVTTFEQPLPEQARSGRDGFVILEMGPAEMDLNSRMANISLGSGSNTLDRDPGAKVDTESCLGCHNTIGRHGTYSDQDISSCISCHNAGSLSRDDSASQGTVDFMYIIHAIHGTGEKRATFDRRRDHTVDGHYEGGYSYVTYPNTVLDCQACHTDDTHDFTEGYLDRMGVIGDKMKDRYLEGAGVNAPMASTCYSCHQDTEDDLADWELRFHLYHSGGDMYGNHDHAFYQETREKCLECHK</sequence>
<protein>
    <recommendedName>
        <fullName evidence="3">Outer membrane cytochrome MtrC/MtrF-like domain-containing protein</fullName>
    </recommendedName>
</protein>
<dbReference type="InterPro" id="IPR054337">
    <property type="entry name" value="Mtrc-MtrF-like_dom_II/IV"/>
</dbReference>
<dbReference type="PANTHER" id="PTHR35038">
    <property type="entry name" value="DISSIMILATORY SULFITE REDUCTASE SIRA"/>
    <property type="match status" value="1"/>
</dbReference>
<gene>
    <name evidence="4" type="ORF">Dthio_PD1023</name>
</gene>
<keyword evidence="1 2" id="KW-0732">Signal</keyword>
<evidence type="ECO:0000259" key="3">
    <source>
        <dbReference type="Pfam" id="PF22113"/>
    </source>
</evidence>
<dbReference type="RefSeq" id="WP_008871034.1">
    <property type="nucleotide sequence ID" value="NZ_ACJN02000003.1"/>
</dbReference>
<dbReference type="InterPro" id="IPR051829">
    <property type="entry name" value="Multiheme_Cytochr_ET"/>
</dbReference>
<dbReference type="PROSITE" id="PS51257">
    <property type="entry name" value="PROKAR_LIPOPROTEIN"/>
    <property type="match status" value="1"/>
</dbReference>
<dbReference type="EMBL" id="ACJN02000003">
    <property type="protein sequence ID" value="EFI33685.1"/>
    <property type="molecule type" value="Genomic_DNA"/>
</dbReference>
<dbReference type="OrthoDB" id="5468580at2"/>
<dbReference type="CDD" id="cd08168">
    <property type="entry name" value="Cytochrom_C3"/>
    <property type="match status" value="1"/>
</dbReference>
<dbReference type="eggNOG" id="COG3303">
    <property type="taxonomic scope" value="Bacteria"/>
</dbReference>
<reference evidence="4" key="1">
    <citation type="submission" date="2010-05" db="EMBL/GenBank/DDBJ databases">
        <title>The draft genome of Desulfonatronospira thiodismutans ASO3-1.</title>
        <authorList>
            <consortium name="US DOE Joint Genome Institute (JGI-PGF)"/>
            <person name="Lucas S."/>
            <person name="Copeland A."/>
            <person name="Lapidus A."/>
            <person name="Cheng J.-F."/>
            <person name="Bruce D."/>
            <person name="Goodwin L."/>
            <person name="Pitluck S."/>
            <person name="Chertkov O."/>
            <person name="Brettin T."/>
            <person name="Detter J.C."/>
            <person name="Han C."/>
            <person name="Land M.L."/>
            <person name="Hauser L."/>
            <person name="Kyrpides N."/>
            <person name="Mikhailova N."/>
            <person name="Muyzer G."/>
            <person name="Woyke T."/>
        </authorList>
    </citation>
    <scope>NUCLEOTIDE SEQUENCE [LARGE SCALE GENOMIC DNA]</scope>
    <source>
        <strain evidence="4">ASO3-1</strain>
    </source>
</reference>
<evidence type="ECO:0000313" key="5">
    <source>
        <dbReference type="Proteomes" id="UP000005496"/>
    </source>
</evidence>
<dbReference type="Pfam" id="PF22113">
    <property type="entry name" value="Mtrc-MtrF_II-IV_dom"/>
    <property type="match status" value="2"/>
</dbReference>
<feature type="domain" description="Outer membrane cytochrome MtrC/MtrF-like" evidence="3">
    <location>
        <begin position="635"/>
        <end position="820"/>
    </location>
</feature>
<feature type="chain" id="PRO_5003088188" description="Outer membrane cytochrome MtrC/MtrF-like domain-containing protein" evidence="2">
    <location>
        <begin position="33"/>
        <end position="820"/>
    </location>
</feature>
<organism evidence="4 5">
    <name type="scientific">Desulfonatronospira thiodismutans ASO3-1</name>
    <dbReference type="NCBI Taxonomy" id="555779"/>
    <lineage>
        <taxon>Bacteria</taxon>
        <taxon>Pseudomonadati</taxon>
        <taxon>Thermodesulfobacteriota</taxon>
        <taxon>Desulfovibrionia</taxon>
        <taxon>Desulfovibrionales</taxon>
        <taxon>Desulfonatronovibrionaceae</taxon>
        <taxon>Desulfonatronospira</taxon>
    </lineage>
</organism>
<evidence type="ECO:0000256" key="2">
    <source>
        <dbReference type="SAM" id="SignalP"/>
    </source>
</evidence>
<evidence type="ECO:0000256" key="1">
    <source>
        <dbReference type="ARBA" id="ARBA00022729"/>
    </source>
</evidence>
<keyword evidence="5" id="KW-1185">Reference proteome</keyword>
<dbReference type="Gene3D" id="1.10.1130.10">
    <property type="entry name" value="Flavocytochrome C3, Chain A"/>
    <property type="match status" value="1"/>
</dbReference>